<evidence type="ECO:0000313" key="3">
    <source>
        <dbReference type="EMBL" id="WAL58676.1"/>
    </source>
</evidence>
<feature type="chain" id="PRO_5038746983" evidence="2">
    <location>
        <begin position="29"/>
        <end position="77"/>
    </location>
</feature>
<dbReference type="AlphaFoldDB" id="A0A9E8ZHL9"/>
<keyword evidence="2" id="KW-0732">Signal</keyword>
<dbReference type="KEGG" id="tsin:OXH18_16020"/>
<evidence type="ECO:0000313" key="4">
    <source>
        <dbReference type="Proteomes" id="UP001163152"/>
    </source>
</evidence>
<dbReference type="RefSeq" id="WP_268608103.1">
    <property type="nucleotide sequence ID" value="NZ_CP113797.1"/>
</dbReference>
<feature type="signal peptide" evidence="2">
    <location>
        <begin position="1"/>
        <end position="28"/>
    </location>
</feature>
<evidence type="ECO:0000256" key="2">
    <source>
        <dbReference type="SAM" id="SignalP"/>
    </source>
</evidence>
<protein>
    <submittedName>
        <fullName evidence="3">Uncharacterized protein</fullName>
    </submittedName>
</protein>
<evidence type="ECO:0000256" key="1">
    <source>
        <dbReference type="SAM" id="Phobius"/>
    </source>
</evidence>
<keyword evidence="1" id="KW-1133">Transmembrane helix</keyword>
<name>A0A9E8ZHL9_9CYAN</name>
<keyword evidence="4" id="KW-1185">Reference proteome</keyword>
<accession>A0A9E8ZHL9</accession>
<feature type="transmembrane region" description="Helical" evidence="1">
    <location>
        <begin position="56"/>
        <end position="75"/>
    </location>
</feature>
<gene>
    <name evidence="3" type="ORF">OXH18_16020</name>
</gene>
<keyword evidence="1" id="KW-0472">Membrane</keyword>
<organism evidence="3 4">
    <name type="scientific">Thermocoleostomius sinensis A174</name>
    <dbReference type="NCBI Taxonomy" id="2016057"/>
    <lineage>
        <taxon>Bacteria</taxon>
        <taxon>Bacillati</taxon>
        <taxon>Cyanobacteriota</taxon>
        <taxon>Cyanophyceae</taxon>
        <taxon>Oculatellales</taxon>
        <taxon>Oculatellaceae</taxon>
        <taxon>Thermocoleostomius</taxon>
    </lineage>
</organism>
<proteinExistence type="predicted"/>
<sequence>MGKNSRFWLLVILCGVSGSVLGATTSQAAINECLTDATPSTECLTQNPMEKKVEGISMGLMAGVSAAIGASWRIWQK</sequence>
<dbReference type="EMBL" id="CP113797">
    <property type="protein sequence ID" value="WAL58676.1"/>
    <property type="molecule type" value="Genomic_DNA"/>
</dbReference>
<dbReference type="Proteomes" id="UP001163152">
    <property type="component" value="Chromosome"/>
</dbReference>
<keyword evidence="1" id="KW-0812">Transmembrane</keyword>
<reference evidence="3" key="1">
    <citation type="submission" date="2022-12" db="EMBL/GenBank/DDBJ databases">
        <title>Polyphasic identification of a Novel Hot-Spring Cyanobacterium Ocullathermofonsia sinensis gen nov. sp. nov. and Genomic Insights on its Adaptations to the Thermal Habitat.</title>
        <authorList>
            <person name="Daroch M."/>
            <person name="Tang J."/>
            <person name="Jiang Y."/>
        </authorList>
    </citation>
    <scope>NUCLEOTIDE SEQUENCE</scope>
    <source>
        <strain evidence="3">PKUAC-SCTA174</strain>
    </source>
</reference>